<dbReference type="RefSeq" id="WP_004795927.1">
    <property type="nucleotide sequence ID" value="NZ_AJFU01000006.1"/>
</dbReference>
<feature type="active site" description="Tele-AMP-histidine intermediate" evidence="1">
    <location>
        <position position="100"/>
    </location>
</feature>
<organism evidence="5 6">
    <name type="scientific">Mycoplasmopsis canis UFG4</name>
    <dbReference type="NCBI Taxonomy" id="1131455"/>
    <lineage>
        <taxon>Bacteria</taxon>
        <taxon>Bacillati</taxon>
        <taxon>Mycoplasmatota</taxon>
        <taxon>Mycoplasmoidales</taxon>
        <taxon>Metamycoplasmataceae</taxon>
        <taxon>Mycoplasmopsis</taxon>
    </lineage>
</organism>
<dbReference type="PROSITE" id="PS00892">
    <property type="entry name" value="HIT_1"/>
    <property type="match status" value="1"/>
</dbReference>
<dbReference type="PANTHER" id="PTHR23089">
    <property type="entry name" value="HISTIDINE TRIAD HIT PROTEIN"/>
    <property type="match status" value="1"/>
</dbReference>
<keyword evidence="6" id="KW-1185">Reference proteome</keyword>
<evidence type="ECO:0000256" key="2">
    <source>
        <dbReference type="PIRSR" id="PIRSR601310-3"/>
    </source>
</evidence>
<dbReference type="AlphaFoldDB" id="I1A4C6"/>
<dbReference type="InterPro" id="IPR001310">
    <property type="entry name" value="Histidine_triad_HIT"/>
</dbReference>
<dbReference type="PROSITE" id="PS51084">
    <property type="entry name" value="HIT_2"/>
    <property type="match status" value="1"/>
</dbReference>
<dbReference type="GO" id="GO:0003824">
    <property type="term" value="F:catalytic activity"/>
    <property type="evidence" value="ECO:0007669"/>
    <property type="project" value="InterPro"/>
</dbReference>
<dbReference type="SUPFAM" id="SSF54197">
    <property type="entry name" value="HIT-like"/>
    <property type="match status" value="1"/>
</dbReference>
<evidence type="ECO:0000313" key="5">
    <source>
        <dbReference type="EMBL" id="EIE41347.1"/>
    </source>
</evidence>
<dbReference type="InterPro" id="IPR019808">
    <property type="entry name" value="Histidine_triad_CS"/>
</dbReference>
<dbReference type="Gene3D" id="3.30.428.10">
    <property type="entry name" value="HIT-like"/>
    <property type="match status" value="1"/>
</dbReference>
<comment type="caution">
    <text evidence="5">The sequence shown here is derived from an EMBL/GenBank/DDBJ whole genome shotgun (WGS) entry which is preliminary data.</text>
</comment>
<accession>I1A4C6</accession>
<dbReference type="InterPro" id="IPR036265">
    <property type="entry name" value="HIT-like_sf"/>
</dbReference>
<gene>
    <name evidence="5" type="ORF">MCANUFG4_02600</name>
</gene>
<dbReference type="NCBIfam" id="NF045834">
    <property type="entry name" value="M_plasma_HinT"/>
    <property type="match status" value="1"/>
</dbReference>
<dbReference type="EMBL" id="AJFU01000006">
    <property type="protein sequence ID" value="EIE41347.1"/>
    <property type="molecule type" value="Genomic_DNA"/>
</dbReference>
<name>I1A4C6_9BACT</name>
<dbReference type="PATRIC" id="fig|1131455.3.peg.520"/>
<evidence type="ECO:0000313" key="6">
    <source>
        <dbReference type="Proteomes" id="UP000006229"/>
    </source>
</evidence>
<protein>
    <submittedName>
        <fullName evidence="5">Histidine triad nucleotide-binding (HIT-like) protein</fullName>
    </submittedName>
</protein>
<sequence length="107" mass="12303">MQNKSIFTKIINREIEANILYEDEKVIAFYDIKPVQPGHFLVVPKSPEPNILENNEEDYLYLMAIARELAALYIKENNCKGFKLQINSGSAAGQEVFHTHVHIIPFK</sequence>
<evidence type="ECO:0000259" key="4">
    <source>
        <dbReference type="PROSITE" id="PS51084"/>
    </source>
</evidence>
<dbReference type="InterPro" id="IPR054919">
    <property type="entry name" value="M_plasma_HinT"/>
</dbReference>
<evidence type="ECO:0000256" key="3">
    <source>
        <dbReference type="PROSITE-ProRule" id="PRU00464"/>
    </source>
</evidence>
<evidence type="ECO:0000256" key="1">
    <source>
        <dbReference type="PIRSR" id="PIRSR601310-1"/>
    </source>
</evidence>
<dbReference type="InterPro" id="IPR011146">
    <property type="entry name" value="HIT-like"/>
</dbReference>
<dbReference type="Pfam" id="PF01230">
    <property type="entry name" value="HIT"/>
    <property type="match status" value="1"/>
</dbReference>
<dbReference type="PRINTS" id="PR00332">
    <property type="entry name" value="HISTRIAD"/>
</dbReference>
<proteinExistence type="predicted"/>
<dbReference type="OrthoDB" id="9784774at2"/>
<feature type="short sequence motif" description="Histidine triad motif" evidence="2 3">
    <location>
        <begin position="98"/>
        <end position="102"/>
    </location>
</feature>
<feature type="domain" description="HIT" evidence="4">
    <location>
        <begin position="6"/>
        <end position="107"/>
    </location>
</feature>
<reference evidence="5 6" key="1">
    <citation type="journal article" date="2012" name="J. Bacteriol.">
        <title>Genome annotation of five Mycoplasma canis strains.</title>
        <authorList>
            <person name="Brown D.R."/>
            <person name="May M."/>
            <person name="Michaels D.L."/>
            <person name="Barbet A.F."/>
        </authorList>
    </citation>
    <scope>NUCLEOTIDE SEQUENCE [LARGE SCALE GENOMIC DNA]</scope>
    <source>
        <strain evidence="5 6">UFG4</strain>
    </source>
</reference>
<dbReference type="Proteomes" id="UP000006229">
    <property type="component" value="Unassembled WGS sequence"/>
</dbReference>